<name>A0A8S3JZ24_9BILA</name>
<proteinExistence type="predicted"/>
<dbReference type="GO" id="GO:0098793">
    <property type="term" value="C:presynapse"/>
    <property type="evidence" value="ECO:0007669"/>
    <property type="project" value="GOC"/>
</dbReference>
<sequence length="101" mass="11838">FDPRYFRPLMVTLRVALHNITAHLLHHTDLEPCPIGFCERLCVEMTTNLDETKLQVLFLPVNIYVEDTIVVSFRELVADCYFYENSHEFILFNISVCWGAE</sequence>
<accession>A0A8S3JZ24</accession>
<protein>
    <submittedName>
        <fullName evidence="1">Uncharacterized protein</fullName>
    </submittedName>
</protein>
<evidence type="ECO:0000313" key="2">
    <source>
        <dbReference type="Proteomes" id="UP000676336"/>
    </source>
</evidence>
<gene>
    <name evidence="1" type="ORF">SMN809_LOCUS83496</name>
</gene>
<dbReference type="PANTHER" id="PTHR31640">
    <property type="entry name" value="TRANSMEMBRANE PROTEIN KIAA1109"/>
    <property type="match status" value="1"/>
</dbReference>
<dbReference type="PANTHER" id="PTHR31640:SF1">
    <property type="entry name" value="BRIDGE-LIKE LIPID TRANSFER PROTEIN FAMILY MEMBER 1"/>
    <property type="match status" value="1"/>
</dbReference>
<dbReference type="AlphaFoldDB" id="A0A8S3JZ24"/>
<dbReference type="GO" id="GO:0048488">
    <property type="term" value="P:synaptic vesicle endocytosis"/>
    <property type="evidence" value="ECO:0007669"/>
    <property type="project" value="TreeGrafter"/>
</dbReference>
<reference evidence="1" key="1">
    <citation type="submission" date="2021-02" db="EMBL/GenBank/DDBJ databases">
        <authorList>
            <person name="Nowell W R."/>
        </authorList>
    </citation>
    <scope>NUCLEOTIDE SEQUENCE</scope>
</reference>
<dbReference type="EMBL" id="CAJOBI010355767">
    <property type="protein sequence ID" value="CAF5223796.1"/>
    <property type="molecule type" value="Genomic_DNA"/>
</dbReference>
<evidence type="ECO:0000313" key="1">
    <source>
        <dbReference type="EMBL" id="CAF5223796.1"/>
    </source>
</evidence>
<comment type="caution">
    <text evidence="1">The sequence shown here is derived from an EMBL/GenBank/DDBJ whole genome shotgun (WGS) entry which is preliminary data.</text>
</comment>
<dbReference type="InterPro" id="IPR033616">
    <property type="entry name" value="BLTP1"/>
</dbReference>
<dbReference type="Proteomes" id="UP000676336">
    <property type="component" value="Unassembled WGS sequence"/>
</dbReference>
<feature type="non-terminal residue" evidence="1">
    <location>
        <position position="1"/>
    </location>
</feature>
<organism evidence="1 2">
    <name type="scientific">Rotaria magnacalcarata</name>
    <dbReference type="NCBI Taxonomy" id="392030"/>
    <lineage>
        <taxon>Eukaryota</taxon>
        <taxon>Metazoa</taxon>
        <taxon>Spiralia</taxon>
        <taxon>Gnathifera</taxon>
        <taxon>Rotifera</taxon>
        <taxon>Eurotatoria</taxon>
        <taxon>Bdelloidea</taxon>
        <taxon>Philodinida</taxon>
        <taxon>Philodinidae</taxon>
        <taxon>Rotaria</taxon>
    </lineage>
</organism>